<sequence>MRCLGGGEGPSLLKRPRASYIGGVSIRLAIRDQVRGLVGSGSVDLSRPPGDPGLFGPGSATWTVHGDFTAMMVGGICSLLVQMLHPAALAGVWDHSDFRGNMGGRLKRTAQFISVTTFGSTAAAESAIARVRRVHEHVAGTLPDGTAYRASDPRLLTFVHVAEVDSFLRGYLTYRDPAFPAARQDQYLCEMAMLARALGAEDVPEDRAGVAAFLAAIRPELRVDARTRTVAKFLLNQPSPHPSLAPMNAMMMGAGADLLPPWAARLHGRMPVGPGRPMVRAGTMGMGAVLRWALKA</sequence>
<proteinExistence type="predicted"/>
<dbReference type="Pfam" id="PF09995">
    <property type="entry name" value="MPAB_Lcp_cat"/>
    <property type="match status" value="1"/>
</dbReference>
<evidence type="ECO:0000313" key="5">
    <source>
        <dbReference type="Proteomes" id="UP000436801"/>
    </source>
</evidence>
<dbReference type="EMBL" id="WSUT01000005">
    <property type="protein sequence ID" value="MWC43265.1"/>
    <property type="molecule type" value="Genomic_DNA"/>
</dbReference>
<dbReference type="InterPro" id="IPR018713">
    <property type="entry name" value="MPAB/Lcp_cat_dom"/>
</dbReference>
<dbReference type="PANTHER" id="PTHR36151:SF3">
    <property type="entry name" value="ER-BOUND OXYGENASE MPAB_MPAB'_RUBBER OXYGENASE CATALYTIC DOMAIN-CONTAINING PROTEIN"/>
    <property type="match status" value="1"/>
</dbReference>
<name>A0A1G7NMM0_9SPHN</name>
<feature type="domain" description="ER-bound oxygenase mpaB/mpaB'/Rubber oxygenase catalytic" evidence="1">
    <location>
        <begin position="62"/>
        <end position="289"/>
    </location>
</feature>
<dbReference type="Proteomes" id="UP000323502">
    <property type="component" value="Unassembled WGS sequence"/>
</dbReference>
<evidence type="ECO:0000259" key="1">
    <source>
        <dbReference type="Pfam" id="PF09995"/>
    </source>
</evidence>
<dbReference type="EMBL" id="FNBI01000005">
    <property type="protein sequence ID" value="SDF74520.1"/>
    <property type="molecule type" value="Genomic_DNA"/>
</dbReference>
<organism evidence="3 4">
    <name type="scientific">Sphingomonas carotinifaciens</name>
    <dbReference type="NCBI Taxonomy" id="1166323"/>
    <lineage>
        <taxon>Bacteria</taxon>
        <taxon>Pseudomonadati</taxon>
        <taxon>Pseudomonadota</taxon>
        <taxon>Alphaproteobacteria</taxon>
        <taxon>Sphingomonadales</taxon>
        <taxon>Sphingomonadaceae</taxon>
        <taxon>Sphingomonas</taxon>
    </lineage>
</organism>
<dbReference type="PANTHER" id="PTHR36151">
    <property type="entry name" value="BLR2777 PROTEIN"/>
    <property type="match status" value="1"/>
</dbReference>
<dbReference type="OrthoDB" id="108890at2"/>
<keyword evidence="4" id="KW-1185">Reference proteome</keyword>
<dbReference type="GO" id="GO:0016491">
    <property type="term" value="F:oxidoreductase activity"/>
    <property type="evidence" value="ECO:0007669"/>
    <property type="project" value="InterPro"/>
</dbReference>
<gene>
    <name evidence="2" type="ORF">GQR91_06260</name>
    <name evidence="3" type="ORF">SAMN05216557_105200</name>
</gene>
<accession>A0A1G7NMM0</accession>
<reference evidence="2 5" key="2">
    <citation type="submission" date="2019-12" db="EMBL/GenBank/DDBJ databases">
        <authorList>
            <person name="Zheng J."/>
        </authorList>
    </citation>
    <scope>NUCLEOTIDE SEQUENCE [LARGE SCALE GENOMIC DNA]</scope>
    <source>
        <strain evidence="2 5">DSM 27347</strain>
    </source>
</reference>
<evidence type="ECO:0000313" key="4">
    <source>
        <dbReference type="Proteomes" id="UP000323502"/>
    </source>
</evidence>
<reference evidence="3 4" key="1">
    <citation type="submission" date="2016-10" db="EMBL/GenBank/DDBJ databases">
        <authorList>
            <person name="Varghese N."/>
            <person name="Submissions S."/>
        </authorList>
    </citation>
    <scope>NUCLEOTIDE SEQUENCE [LARGE SCALE GENOMIC DNA]</scope>
    <source>
        <strain evidence="3 4">S7-754</strain>
    </source>
</reference>
<protein>
    <submittedName>
        <fullName evidence="2">DUF2236 domain-containing protein</fullName>
    </submittedName>
</protein>
<dbReference type="Proteomes" id="UP000436801">
    <property type="component" value="Unassembled WGS sequence"/>
</dbReference>
<evidence type="ECO:0000313" key="2">
    <source>
        <dbReference type="EMBL" id="MWC43265.1"/>
    </source>
</evidence>
<evidence type="ECO:0000313" key="3">
    <source>
        <dbReference type="EMBL" id="SDF74520.1"/>
    </source>
</evidence>
<dbReference type="AlphaFoldDB" id="A0A1G7NMM0"/>